<name>A0A2H3FEM5_GIBZA</name>
<accession>A0A2H3FEM5</accession>
<dbReference type="OMA" id="FQQDRRT"/>
<evidence type="ECO:0000313" key="3">
    <source>
        <dbReference type="EMBL" id="VIO55305.1"/>
    </source>
</evidence>
<dbReference type="OrthoDB" id="4923153at2759"/>
<reference evidence="3" key="1">
    <citation type="submission" date="2019-04" db="EMBL/GenBank/DDBJ databases">
        <authorList>
            <person name="Melise S."/>
            <person name="Noan J."/>
            <person name="Okalmin O."/>
        </authorList>
    </citation>
    <scope>NUCLEOTIDE SEQUENCE</scope>
    <source>
        <strain evidence="3">FN9</strain>
    </source>
</reference>
<dbReference type="AlphaFoldDB" id="A0A2H3FEM5"/>
<evidence type="ECO:0000313" key="2">
    <source>
        <dbReference type="EMBL" id="CAG2004367.1"/>
    </source>
</evidence>
<dbReference type="EMBL" id="CAJPIJ010000183">
    <property type="protein sequence ID" value="CAG2004367.1"/>
    <property type="molecule type" value="Genomic_DNA"/>
</dbReference>
<proteinExistence type="predicted"/>
<evidence type="ECO:0000313" key="4">
    <source>
        <dbReference type="Proteomes" id="UP000746612"/>
    </source>
</evidence>
<organism evidence="2 4">
    <name type="scientific">Gibberella zeae</name>
    <name type="common">Wheat head blight fungus</name>
    <name type="synonym">Fusarium graminearum</name>
    <dbReference type="NCBI Taxonomy" id="5518"/>
    <lineage>
        <taxon>Eukaryota</taxon>
        <taxon>Fungi</taxon>
        <taxon>Dikarya</taxon>
        <taxon>Ascomycota</taxon>
        <taxon>Pezizomycotina</taxon>
        <taxon>Sordariomycetes</taxon>
        <taxon>Hypocreomycetidae</taxon>
        <taxon>Hypocreales</taxon>
        <taxon>Nectriaceae</taxon>
        <taxon>Fusarium</taxon>
    </lineage>
</organism>
<dbReference type="Proteomes" id="UP000746612">
    <property type="component" value="Unassembled WGS sequence"/>
</dbReference>
<reference evidence="2" key="2">
    <citation type="submission" date="2021-03" db="EMBL/GenBank/DDBJ databases">
        <authorList>
            <person name="Alouane T."/>
            <person name="Langin T."/>
            <person name="Bonhomme L."/>
        </authorList>
    </citation>
    <scope>NUCLEOTIDE SEQUENCE</scope>
    <source>
        <strain evidence="2">MDC_Fg202</strain>
    </source>
</reference>
<gene>
    <name evidence="3" type="ORF">FUG_LOCUS145492</name>
    <name evidence="2" type="ORF">MDCFG202_LOCUS496123</name>
</gene>
<protein>
    <submittedName>
        <fullName evidence="2">Uncharacterized protein</fullName>
    </submittedName>
</protein>
<dbReference type="EMBL" id="CAAKMV010000111">
    <property type="protein sequence ID" value="VIO55305.1"/>
    <property type="molecule type" value="Genomic_DNA"/>
</dbReference>
<feature type="region of interest" description="Disordered" evidence="1">
    <location>
        <begin position="1"/>
        <end position="22"/>
    </location>
</feature>
<evidence type="ECO:0000256" key="1">
    <source>
        <dbReference type="SAM" id="MobiDB-lite"/>
    </source>
</evidence>
<sequence length="127" mass="14547">MARRNAGNHSGNEESDPGAIGIQAQHQLVQLKKERNDRMSEIVQETATEMADLRSRAVAFQQDRRTTELEVVASIITRLIEIIERRRDIERQMETLVNQVAFSTQVVEGMMKAGFKSREDNANETRY</sequence>